<evidence type="ECO:0000256" key="2">
    <source>
        <dbReference type="ARBA" id="ARBA00022771"/>
    </source>
</evidence>
<evidence type="ECO:0000256" key="4">
    <source>
        <dbReference type="SAM" id="MobiDB-lite"/>
    </source>
</evidence>
<proteinExistence type="predicted"/>
<evidence type="ECO:0000259" key="5">
    <source>
        <dbReference type="Pfam" id="PF12171"/>
    </source>
</evidence>
<dbReference type="InterPro" id="IPR022755">
    <property type="entry name" value="Znf_C2H2_jaz"/>
</dbReference>
<dbReference type="RefSeq" id="XP_028886734.1">
    <property type="nucleotide sequence ID" value="XM_029022188.1"/>
</dbReference>
<keyword evidence="1" id="KW-0479">Metal-binding</keyword>
<dbReference type="Proteomes" id="UP000192257">
    <property type="component" value="Unassembled WGS sequence"/>
</dbReference>
<dbReference type="GeneID" id="39981968"/>
<feature type="region of interest" description="Disordered" evidence="4">
    <location>
        <begin position="85"/>
        <end position="105"/>
    </location>
</feature>
<evidence type="ECO:0000256" key="3">
    <source>
        <dbReference type="ARBA" id="ARBA00022833"/>
    </source>
</evidence>
<organism evidence="6 7">
    <name type="scientific">Trypanosoma theileri</name>
    <dbReference type="NCBI Taxonomy" id="67003"/>
    <lineage>
        <taxon>Eukaryota</taxon>
        <taxon>Discoba</taxon>
        <taxon>Euglenozoa</taxon>
        <taxon>Kinetoplastea</taxon>
        <taxon>Metakinetoplastina</taxon>
        <taxon>Trypanosomatida</taxon>
        <taxon>Trypanosomatidae</taxon>
        <taxon>Trypanosoma</taxon>
    </lineage>
</organism>
<gene>
    <name evidence="6" type="ORF">TM35_000034210</name>
</gene>
<accession>A0A1X0P725</accession>
<comment type="caution">
    <text evidence="6">The sequence shown here is derived from an EMBL/GenBank/DDBJ whole genome shotgun (WGS) entry which is preliminary data.</text>
</comment>
<keyword evidence="3" id="KW-0862">Zinc</keyword>
<dbReference type="InterPro" id="IPR036236">
    <property type="entry name" value="Znf_C2H2_sf"/>
</dbReference>
<feature type="domain" description="Zinc finger double-stranded RNA binding" evidence="5">
    <location>
        <begin position="14"/>
        <end position="39"/>
    </location>
</feature>
<evidence type="ECO:0000256" key="1">
    <source>
        <dbReference type="ARBA" id="ARBA00022723"/>
    </source>
</evidence>
<protein>
    <recommendedName>
        <fullName evidence="5">Zinc finger double-stranded RNA binding domain-containing protein</fullName>
    </recommendedName>
</protein>
<dbReference type="Pfam" id="PF12171">
    <property type="entry name" value="zf-C2H2_jaz"/>
    <property type="match status" value="1"/>
</dbReference>
<dbReference type="GO" id="GO:0008270">
    <property type="term" value="F:zinc ion binding"/>
    <property type="evidence" value="ECO:0007669"/>
    <property type="project" value="UniProtKB-KW"/>
</dbReference>
<dbReference type="AlphaFoldDB" id="A0A1X0P725"/>
<keyword evidence="7" id="KW-1185">Reference proteome</keyword>
<evidence type="ECO:0000313" key="6">
    <source>
        <dbReference type="EMBL" id="ORC92668.1"/>
    </source>
</evidence>
<sequence>MFNAHAGGRPVGAFYCAVCDVHCGDAHAAERHRASLRHKKNSGEFEAERRAYKDDASVTAEDVMALVERKRLELGVIPWSQLRFNDEETKKEEEEEEKKEEAVKA</sequence>
<name>A0A1X0P725_9TRYP</name>
<dbReference type="OrthoDB" id="248409at2759"/>
<keyword evidence="2" id="KW-0863">Zinc-finger</keyword>
<reference evidence="6 7" key="1">
    <citation type="submission" date="2017-03" db="EMBL/GenBank/DDBJ databases">
        <title>An alternative strategy for trypanosome survival in the mammalian bloodstream revealed through genome and transcriptome analysis of the ubiquitous bovine parasite Trypanosoma (Megatrypanum) theileri.</title>
        <authorList>
            <person name="Kelly S."/>
            <person name="Ivens A."/>
            <person name="Mott A."/>
            <person name="O'Neill E."/>
            <person name="Emms D."/>
            <person name="Macleod O."/>
            <person name="Voorheis P."/>
            <person name="Matthews J."/>
            <person name="Matthews K."/>
            <person name="Carrington M."/>
        </authorList>
    </citation>
    <scope>NUCLEOTIDE SEQUENCE [LARGE SCALE GENOMIC DNA]</scope>
    <source>
        <strain evidence="6">Edinburgh</strain>
    </source>
</reference>
<evidence type="ECO:0000313" key="7">
    <source>
        <dbReference type="Proteomes" id="UP000192257"/>
    </source>
</evidence>
<dbReference type="SUPFAM" id="SSF57667">
    <property type="entry name" value="beta-beta-alpha zinc fingers"/>
    <property type="match status" value="1"/>
</dbReference>
<dbReference type="EMBL" id="NBCO01000003">
    <property type="protein sequence ID" value="ORC92668.1"/>
    <property type="molecule type" value="Genomic_DNA"/>
</dbReference>
<dbReference type="Gene3D" id="3.30.160.60">
    <property type="entry name" value="Classic Zinc Finger"/>
    <property type="match status" value="1"/>
</dbReference>
<dbReference type="VEuPathDB" id="TriTrypDB:TM35_000034210"/>